<organism evidence="11 12">
    <name type="scientific">Cladobotryum mycophilum</name>
    <dbReference type="NCBI Taxonomy" id="491253"/>
    <lineage>
        <taxon>Eukaryota</taxon>
        <taxon>Fungi</taxon>
        <taxon>Dikarya</taxon>
        <taxon>Ascomycota</taxon>
        <taxon>Pezizomycotina</taxon>
        <taxon>Sordariomycetes</taxon>
        <taxon>Hypocreomycetidae</taxon>
        <taxon>Hypocreales</taxon>
        <taxon>Hypocreaceae</taxon>
        <taxon>Cladobotryum</taxon>
    </lineage>
</organism>
<keyword evidence="7" id="KW-0496">Mitochondrion</keyword>
<keyword evidence="5" id="KW-0809">Transit peptide</keyword>
<protein>
    <recommendedName>
        <fullName evidence="3">Mitochondrial genome maintenance protein MGM101</fullName>
    </recommendedName>
</protein>
<comment type="caution">
    <text evidence="11">The sequence shown here is derived from an EMBL/GenBank/DDBJ whole genome shotgun (WGS) entry which is preliminary data.</text>
</comment>
<dbReference type="PANTHER" id="PTHR31404">
    <property type="entry name" value="MITOCHONDRIAL GENOME MAINTENANCE PROTEIN MGM101"/>
    <property type="match status" value="1"/>
</dbReference>
<evidence type="ECO:0000256" key="8">
    <source>
        <dbReference type="ARBA" id="ARBA00023204"/>
    </source>
</evidence>
<keyword evidence="12" id="KW-1185">Reference proteome</keyword>
<evidence type="ECO:0000256" key="9">
    <source>
        <dbReference type="ARBA" id="ARBA00023271"/>
    </source>
</evidence>
<evidence type="ECO:0000313" key="12">
    <source>
        <dbReference type="Proteomes" id="UP001338125"/>
    </source>
</evidence>
<keyword evidence="8" id="KW-0234">DNA repair</keyword>
<evidence type="ECO:0000256" key="1">
    <source>
        <dbReference type="ARBA" id="ARBA00004436"/>
    </source>
</evidence>
<keyword evidence="4" id="KW-0227">DNA damage</keyword>
<sequence>MFASRRAVSMASGRLSCRASRSIAQPARFYATESTTTPTSTSTSTEESKPKPTPTTFKPRAKPTVAAATPVSHSEVVYQPRPIGYDAPLEGAESPEVVRIDWARSYHGIGVKPVTEKQFKMLMEPLEEKDIEVKPDGIIYLPEIKYRRKLNEVFGPMGWGIIPKGEAVVGDSIVTREYALIIDGRFVSQAQGENSYFSPEQLPSAVEGCKSNALMRCCKDVGIGSELWDPQFIRWFKKNHMEEVWVEHSTTKKKRTFWYKKGMVEVAYPWKVSK</sequence>
<feature type="compositionally biased region" description="Low complexity" evidence="10">
    <location>
        <begin position="32"/>
        <end position="45"/>
    </location>
</feature>
<dbReference type="Pfam" id="PF06420">
    <property type="entry name" value="Mgm101p"/>
    <property type="match status" value="1"/>
</dbReference>
<evidence type="ECO:0000256" key="6">
    <source>
        <dbReference type="ARBA" id="ARBA00023125"/>
    </source>
</evidence>
<evidence type="ECO:0000256" key="4">
    <source>
        <dbReference type="ARBA" id="ARBA00022763"/>
    </source>
</evidence>
<dbReference type="InterPro" id="IPR009446">
    <property type="entry name" value="Mgm101"/>
</dbReference>
<dbReference type="PANTHER" id="PTHR31404:SF0">
    <property type="entry name" value="MITOCHONDRIAL GENOME MAINTENANCE PROTEIN MGM101"/>
    <property type="match status" value="1"/>
</dbReference>
<reference evidence="11 12" key="1">
    <citation type="submission" date="2024-01" db="EMBL/GenBank/DDBJ databases">
        <title>Complete genome of Cladobotryum mycophilum ATHUM6906.</title>
        <authorList>
            <person name="Christinaki A.C."/>
            <person name="Myridakis A.I."/>
            <person name="Kouvelis V.N."/>
        </authorList>
    </citation>
    <scope>NUCLEOTIDE SEQUENCE [LARGE SCALE GENOMIC DNA]</scope>
    <source>
        <strain evidence="11 12">ATHUM6906</strain>
    </source>
</reference>
<dbReference type="Proteomes" id="UP001338125">
    <property type="component" value="Unassembled WGS sequence"/>
</dbReference>
<gene>
    <name evidence="11" type="ORF">PT974_03708</name>
</gene>
<keyword evidence="6" id="KW-0238">DNA-binding</keyword>
<evidence type="ECO:0000313" key="11">
    <source>
        <dbReference type="EMBL" id="KAK5995306.1"/>
    </source>
</evidence>
<accession>A0ABR0ST23</accession>
<feature type="region of interest" description="Disordered" evidence="10">
    <location>
        <begin position="26"/>
        <end position="68"/>
    </location>
</feature>
<evidence type="ECO:0000256" key="10">
    <source>
        <dbReference type="SAM" id="MobiDB-lite"/>
    </source>
</evidence>
<keyword evidence="9" id="KW-1135">Mitochondrion nucleoid</keyword>
<evidence type="ECO:0000256" key="3">
    <source>
        <dbReference type="ARBA" id="ARBA00013628"/>
    </source>
</evidence>
<comment type="similarity">
    <text evidence="2">Belongs to the MGM101 family.</text>
</comment>
<evidence type="ECO:0000256" key="2">
    <source>
        <dbReference type="ARBA" id="ARBA00007053"/>
    </source>
</evidence>
<comment type="subcellular location">
    <subcellularLocation>
        <location evidence="1">Mitochondrion matrix</location>
        <location evidence="1">Mitochondrion nucleoid</location>
    </subcellularLocation>
</comment>
<evidence type="ECO:0000256" key="5">
    <source>
        <dbReference type="ARBA" id="ARBA00022946"/>
    </source>
</evidence>
<dbReference type="EMBL" id="JAVFKD010000004">
    <property type="protein sequence ID" value="KAK5995306.1"/>
    <property type="molecule type" value="Genomic_DNA"/>
</dbReference>
<proteinExistence type="inferred from homology"/>
<name>A0ABR0ST23_9HYPO</name>
<evidence type="ECO:0000256" key="7">
    <source>
        <dbReference type="ARBA" id="ARBA00023128"/>
    </source>
</evidence>